<dbReference type="PRINTS" id="PR00344">
    <property type="entry name" value="BCTRLSENSOR"/>
</dbReference>
<sequence>MAPDTVSPRPERLEPPIRWSGRVSLTTRILAVNVFALVLLAGGFFYLESYRARQIDFRIQRAVHELNLIADALAAAPADARPQLLAKMGERTGTRLRLYAPDGTLTIDSWRLSGPNYTLRDPAEESWQRHVARFLDRFIDFVAQARRPGDYVEPQIDRAQLWQEIRRAEQAGHTVGVMSFAPDRTFMITAAGITPAGPLLLTTNARDVTRSVRAERFRLSLVLLAVSAFSIFLSIFLGRTIVRPLRRLARAAVRVRLGRDREVVVPRLPERRDEIGSLAQALADMTQALRQRIDATDAFAADVTHELKNPLASLRSAADAMARVSDQSQRDQLMAIIQDDVRRLDRLITDIAEASRLDAELSRARFEPVDLGQVIEKMLHARELRGPNPRDVEVAFARPRVDTAVVRGDESRLVRVIENLLDNAISFSPDKGLVQITATRIGDEVIVRVEDQGPGVPAELRESIFRRFTTVRPDEEREQSHSGLGLAIARAIADGHGGTLEVETRDQRPQGAAFVLRLPAIPQS</sequence>
<evidence type="ECO:0000256" key="3">
    <source>
        <dbReference type="ARBA" id="ARBA00012438"/>
    </source>
</evidence>
<feature type="transmembrane region" description="Helical" evidence="11">
    <location>
        <begin position="219"/>
        <end position="238"/>
    </location>
</feature>
<dbReference type="CDD" id="cd06225">
    <property type="entry name" value="HAMP"/>
    <property type="match status" value="1"/>
</dbReference>
<evidence type="ECO:0000256" key="5">
    <source>
        <dbReference type="ARBA" id="ARBA00022679"/>
    </source>
</evidence>
<dbReference type="RefSeq" id="WP_380888223.1">
    <property type="nucleotide sequence ID" value="NZ_JBHUDY010000001.1"/>
</dbReference>
<dbReference type="Pfam" id="PF13755">
    <property type="entry name" value="Sensor_TM1"/>
    <property type="match status" value="1"/>
</dbReference>
<dbReference type="InterPro" id="IPR003594">
    <property type="entry name" value="HATPase_dom"/>
</dbReference>
<dbReference type="SMART" id="SM00304">
    <property type="entry name" value="HAMP"/>
    <property type="match status" value="1"/>
</dbReference>
<dbReference type="InterPro" id="IPR036890">
    <property type="entry name" value="HATPase_C_sf"/>
</dbReference>
<reference evidence="15" key="1">
    <citation type="journal article" date="2019" name="Int. J. Syst. Evol. Microbiol.">
        <title>The Global Catalogue of Microorganisms (GCM) 10K type strain sequencing project: providing services to taxonomists for standard genome sequencing and annotation.</title>
        <authorList>
            <consortium name="The Broad Institute Genomics Platform"/>
            <consortium name="The Broad Institute Genome Sequencing Center for Infectious Disease"/>
            <person name="Wu L."/>
            <person name="Ma J."/>
        </authorList>
    </citation>
    <scope>NUCLEOTIDE SEQUENCE [LARGE SCALE GENOMIC DNA]</scope>
    <source>
        <strain evidence="15">CGMCC 1.16275</strain>
    </source>
</reference>
<dbReference type="EMBL" id="JBHUDY010000001">
    <property type="protein sequence ID" value="MFD1611639.1"/>
    <property type="molecule type" value="Genomic_DNA"/>
</dbReference>
<evidence type="ECO:0000256" key="7">
    <source>
        <dbReference type="ARBA" id="ARBA00022777"/>
    </source>
</evidence>
<evidence type="ECO:0000256" key="2">
    <source>
        <dbReference type="ARBA" id="ARBA00004370"/>
    </source>
</evidence>
<dbReference type="Proteomes" id="UP001597115">
    <property type="component" value="Unassembled WGS sequence"/>
</dbReference>
<dbReference type="SMART" id="SM00387">
    <property type="entry name" value="HATPase_c"/>
    <property type="match status" value="1"/>
</dbReference>
<evidence type="ECO:0000313" key="15">
    <source>
        <dbReference type="Proteomes" id="UP001597115"/>
    </source>
</evidence>
<feature type="domain" description="HAMP" evidence="13">
    <location>
        <begin position="239"/>
        <end position="294"/>
    </location>
</feature>
<keyword evidence="8 11" id="KW-1133">Transmembrane helix</keyword>
<evidence type="ECO:0000256" key="10">
    <source>
        <dbReference type="ARBA" id="ARBA00023136"/>
    </source>
</evidence>
<feature type="domain" description="Histidine kinase" evidence="12">
    <location>
        <begin position="302"/>
        <end position="522"/>
    </location>
</feature>
<keyword evidence="6 11" id="KW-0812">Transmembrane</keyword>
<evidence type="ECO:0000313" key="14">
    <source>
        <dbReference type="EMBL" id="MFD1611639.1"/>
    </source>
</evidence>
<evidence type="ECO:0000256" key="8">
    <source>
        <dbReference type="ARBA" id="ARBA00022989"/>
    </source>
</evidence>
<evidence type="ECO:0000259" key="13">
    <source>
        <dbReference type="PROSITE" id="PS50885"/>
    </source>
</evidence>
<keyword evidence="7" id="KW-0418">Kinase</keyword>
<dbReference type="InterPro" id="IPR003661">
    <property type="entry name" value="HisK_dim/P_dom"/>
</dbReference>
<evidence type="ECO:0000256" key="9">
    <source>
        <dbReference type="ARBA" id="ARBA00023012"/>
    </source>
</evidence>
<dbReference type="InterPro" id="IPR050428">
    <property type="entry name" value="TCS_sensor_his_kinase"/>
</dbReference>
<dbReference type="PROSITE" id="PS50885">
    <property type="entry name" value="HAMP"/>
    <property type="match status" value="1"/>
</dbReference>
<gene>
    <name evidence="14" type="ORF">ACFSCW_07490</name>
</gene>
<dbReference type="EC" id="2.7.13.3" evidence="3"/>
<dbReference type="CDD" id="cd00075">
    <property type="entry name" value="HATPase"/>
    <property type="match status" value="1"/>
</dbReference>
<dbReference type="PROSITE" id="PS50109">
    <property type="entry name" value="HIS_KIN"/>
    <property type="match status" value="1"/>
</dbReference>
<dbReference type="SUPFAM" id="SSF158472">
    <property type="entry name" value="HAMP domain-like"/>
    <property type="match status" value="1"/>
</dbReference>
<dbReference type="CDD" id="cd00082">
    <property type="entry name" value="HisKA"/>
    <property type="match status" value="1"/>
</dbReference>
<dbReference type="InterPro" id="IPR036097">
    <property type="entry name" value="HisK_dim/P_sf"/>
</dbReference>
<organism evidence="14 15">
    <name type="scientific">Sphingomonas tabacisoli</name>
    <dbReference type="NCBI Taxonomy" id="2249466"/>
    <lineage>
        <taxon>Bacteria</taxon>
        <taxon>Pseudomonadati</taxon>
        <taxon>Pseudomonadota</taxon>
        <taxon>Alphaproteobacteria</taxon>
        <taxon>Sphingomonadales</taxon>
        <taxon>Sphingomonadaceae</taxon>
        <taxon>Sphingomonas</taxon>
    </lineage>
</organism>
<dbReference type="Pfam" id="PF00672">
    <property type="entry name" value="HAMP"/>
    <property type="match status" value="1"/>
</dbReference>
<dbReference type="SUPFAM" id="SSF47384">
    <property type="entry name" value="Homodimeric domain of signal transducing histidine kinase"/>
    <property type="match status" value="1"/>
</dbReference>
<protein>
    <recommendedName>
        <fullName evidence="3">histidine kinase</fullName>
        <ecNumber evidence="3">2.7.13.3</ecNumber>
    </recommendedName>
</protein>
<dbReference type="InterPro" id="IPR005467">
    <property type="entry name" value="His_kinase_dom"/>
</dbReference>
<accession>A0ABW4I129</accession>
<evidence type="ECO:0000256" key="11">
    <source>
        <dbReference type="SAM" id="Phobius"/>
    </source>
</evidence>
<dbReference type="Pfam" id="PF02518">
    <property type="entry name" value="HATPase_c"/>
    <property type="match status" value="1"/>
</dbReference>
<dbReference type="Gene3D" id="3.30.565.10">
    <property type="entry name" value="Histidine kinase-like ATPase, C-terminal domain"/>
    <property type="match status" value="1"/>
</dbReference>
<keyword evidence="5" id="KW-0808">Transferase</keyword>
<dbReference type="Gene3D" id="1.10.287.130">
    <property type="match status" value="1"/>
</dbReference>
<dbReference type="InterPro" id="IPR004358">
    <property type="entry name" value="Sig_transdc_His_kin-like_C"/>
</dbReference>
<feature type="transmembrane region" description="Helical" evidence="11">
    <location>
        <begin position="29"/>
        <end position="47"/>
    </location>
</feature>
<keyword evidence="4" id="KW-0597">Phosphoprotein</keyword>
<proteinExistence type="predicted"/>
<dbReference type="InterPro" id="IPR025908">
    <property type="entry name" value="Sensor_TM1"/>
</dbReference>
<evidence type="ECO:0000256" key="6">
    <source>
        <dbReference type="ARBA" id="ARBA00022692"/>
    </source>
</evidence>
<name>A0ABW4I129_9SPHN</name>
<dbReference type="InterPro" id="IPR003660">
    <property type="entry name" value="HAMP_dom"/>
</dbReference>
<keyword evidence="10 11" id="KW-0472">Membrane</keyword>
<comment type="subcellular location">
    <subcellularLocation>
        <location evidence="2">Membrane</location>
    </subcellularLocation>
</comment>
<comment type="catalytic activity">
    <reaction evidence="1">
        <text>ATP + protein L-histidine = ADP + protein N-phospho-L-histidine.</text>
        <dbReference type="EC" id="2.7.13.3"/>
    </reaction>
</comment>
<dbReference type="PANTHER" id="PTHR45436:SF5">
    <property type="entry name" value="SENSOR HISTIDINE KINASE TRCS"/>
    <property type="match status" value="1"/>
</dbReference>
<evidence type="ECO:0000256" key="1">
    <source>
        <dbReference type="ARBA" id="ARBA00000085"/>
    </source>
</evidence>
<dbReference type="PANTHER" id="PTHR45436">
    <property type="entry name" value="SENSOR HISTIDINE KINASE YKOH"/>
    <property type="match status" value="1"/>
</dbReference>
<comment type="caution">
    <text evidence="14">The sequence shown here is derived from an EMBL/GenBank/DDBJ whole genome shotgun (WGS) entry which is preliminary data.</text>
</comment>
<keyword evidence="15" id="KW-1185">Reference proteome</keyword>
<evidence type="ECO:0000259" key="12">
    <source>
        <dbReference type="PROSITE" id="PS50109"/>
    </source>
</evidence>
<evidence type="ECO:0000256" key="4">
    <source>
        <dbReference type="ARBA" id="ARBA00022553"/>
    </source>
</evidence>
<dbReference type="SUPFAM" id="SSF55874">
    <property type="entry name" value="ATPase domain of HSP90 chaperone/DNA topoisomerase II/histidine kinase"/>
    <property type="match status" value="1"/>
</dbReference>
<dbReference type="SMART" id="SM00388">
    <property type="entry name" value="HisKA"/>
    <property type="match status" value="1"/>
</dbReference>
<dbReference type="Gene3D" id="6.10.340.10">
    <property type="match status" value="1"/>
</dbReference>
<keyword evidence="9" id="KW-0902">Two-component regulatory system</keyword>
<dbReference type="Pfam" id="PF00512">
    <property type="entry name" value="HisKA"/>
    <property type="match status" value="1"/>
</dbReference>